<feature type="compositionally biased region" description="Polar residues" evidence="3">
    <location>
        <begin position="354"/>
        <end position="367"/>
    </location>
</feature>
<dbReference type="PANTHER" id="PTHR46168:SF1">
    <property type="entry name" value="ARMADILLO REPEAT ONLY 4"/>
    <property type="match status" value="1"/>
</dbReference>
<feature type="region of interest" description="Disordered" evidence="3">
    <location>
        <begin position="1"/>
        <end position="37"/>
    </location>
</feature>
<evidence type="ECO:0000256" key="2">
    <source>
        <dbReference type="PROSITE-ProRule" id="PRU00259"/>
    </source>
</evidence>
<dbReference type="FunCoup" id="A0A059D8X4">
    <property type="interactions" value="367"/>
</dbReference>
<dbReference type="Pfam" id="PF25055">
    <property type="entry name" value="DUF7792"/>
    <property type="match status" value="1"/>
</dbReference>
<dbReference type="PROSITE" id="PS50176">
    <property type="entry name" value="ARM_REPEAT"/>
    <property type="match status" value="1"/>
</dbReference>
<dbReference type="SMART" id="SM00185">
    <property type="entry name" value="ARM"/>
    <property type="match status" value="4"/>
</dbReference>
<dbReference type="AlphaFoldDB" id="A0A059D8X4"/>
<dbReference type="SUPFAM" id="SSF48371">
    <property type="entry name" value="ARM repeat"/>
    <property type="match status" value="1"/>
</dbReference>
<dbReference type="GO" id="GO:0007166">
    <property type="term" value="P:cell surface receptor signaling pathway"/>
    <property type="evidence" value="ECO:0007669"/>
    <property type="project" value="InterPro"/>
</dbReference>
<dbReference type="eggNOG" id="ENOG502QTDN">
    <property type="taxonomic scope" value="Eukaryota"/>
</dbReference>
<dbReference type="InParanoid" id="A0A059D8X4"/>
<dbReference type="InterPro" id="IPR011989">
    <property type="entry name" value="ARM-like"/>
</dbReference>
<proteinExistence type="predicted"/>
<dbReference type="EMBL" id="KK198754">
    <property type="protein sequence ID" value="KCW86675.1"/>
    <property type="molecule type" value="Genomic_DNA"/>
</dbReference>
<feature type="region of interest" description="Disordered" evidence="3">
    <location>
        <begin position="352"/>
        <end position="381"/>
    </location>
</feature>
<organism evidence="5">
    <name type="scientific">Eucalyptus grandis</name>
    <name type="common">Flooded gum</name>
    <dbReference type="NCBI Taxonomy" id="71139"/>
    <lineage>
        <taxon>Eukaryota</taxon>
        <taxon>Viridiplantae</taxon>
        <taxon>Streptophyta</taxon>
        <taxon>Embryophyta</taxon>
        <taxon>Tracheophyta</taxon>
        <taxon>Spermatophyta</taxon>
        <taxon>Magnoliopsida</taxon>
        <taxon>eudicotyledons</taxon>
        <taxon>Gunneridae</taxon>
        <taxon>Pentapetalae</taxon>
        <taxon>rosids</taxon>
        <taxon>malvids</taxon>
        <taxon>Myrtales</taxon>
        <taxon>Myrtaceae</taxon>
        <taxon>Myrtoideae</taxon>
        <taxon>Eucalypteae</taxon>
        <taxon>Eucalyptus</taxon>
    </lineage>
</organism>
<feature type="compositionally biased region" description="Basic and acidic residues" evidence="3">
    <location>
        <begin position="370"/>
        <end position="381"/>
    </location>
</feature>
<sequence length="633" mass="68839">MVLQTGAASAELPPRAPRMAAAAAAAAPPAPAPPEERRIEDELSHPIMLSERVRSAVDEAESFKSECSELGRQVDRLSQMLRSLVRFTTSAQSLYDRPVRRVAADVSRHLERALALARKCKHQSILRRVVTITSAADFRKLGGLLDASAGDLKWLLSVLGSDGKGGGGIELSLPPIASNDPILSWVWSFIASIHMGPLPDRIEAANELASLARDNDRNKTIIVEEGGVPPLLKLLKETSAPDAQIAAATALQYLANDQARVQAIVNELGVQTIVQILGDAPMRVQIQVASLVVSMAKHCPLAREDFARENAIRPLVTLLSFDMFVDDPKAGKPVQSIHSIVQINKEKESKSLGKLNSHNSYSDGSRSGSHKKDRENEKPEVKMRLKTGCAEALWMLARGSLLNSKKITETKGLLCLAKLLDEQGDLQRNCLMTIMEITAAAEANADFRRAAFKTNSPAAKSVVDQLLKVMKEIDSPSLRVPAIKSIGSLARTFPARETRVLVPLVSQLNHSHQEVATEAAISLEKFVCPDNFLCKEHARAIIESKGVPPVMILLKGSGRMQLHGLYLLCYLAISSGNSEALEQARVLTALEGADRSVAAQHPDLRELISDAIYHLKMFHAGGHPQKPSYLVEI</sequence>
<feature type="compositionally biased region" description="Low complexity" evidence="3">
    <location>
        <begin position="10"/>
        <end position="27"/>
    </location>
</feature>
<protein>
    <recommendedName>
        <fullName evidence="4">DUF7792 domain-containing protein</fullName>
    </recommendedName>
</protein>
<evidence type="ECO:0000256" key="3">
    <source>
        <dbReference type="SAM" id="MobiDB-lite"/>
    </source>
</evidence>
<feature type="repeat" description="ARM" evidence="2">
    <location>
        <begin position="226"/>
        <end position="269"/>
    </location>
</feature>
<dbReference type="Gramene" id="KCW86675">
    <property type="protein sequence ID" value="KCW86675"/>
    <property type="gene ID" value="EUGRSUZ_B03298"/>
</dbReference>
<feature type="domain" description="DUF7792" evidence="4">
    <location>
        <begin position="40"/>
        <end position="159"/>
    </location>
</feature>
<evidence type="ECO:0000256" key="1">
    <source>
        <dbReference type="ARBA" id="ARBA00022737"/>
    </source>
</evidence>
<dbReference type="InterPro" id="IPR036537">
    <property type="entry name" value="Adaptor_Cbl_N_dom_sf"/>
</dbReference>
<accession>A0A059D8X4</accession>
<gene>
    <name evidence="5" type="ORF">EUGRSUZ_B03298</name>
</gene>
<dbReference type="STRING" id="71139.A0A059D8X4"/>
<dbReference type="OMA" id="CKRQSVL"/>
<dbReference type="InterPro" id="IPR000225">
    <property type="entry name" value="Armadillo"/>
</dbReference>
<dbReference type="InterPro" id="IPR056694">
    <property type="entry name" value="DUF7792"/>
</dbReference>
<dbReference type="Gene3D" id="1.20.930.20">
    <property type="entry name" value="Adaptor protein Cbl, N-terminal domain"/>
    <property type="match status" value="1"/>
</dbReference>
<reference evidence="5" key="1">
    <citation type="submission" date="2013-07" db="EMBL/GenBank/DDBJ databases">
        <title>The genome of Eucalyptus grandis.</title>
        <authorList>
            <person name="Schmutz J."/>
            <person name="Hayes R."/>
            <person name="Myburg A."/>
            <person name="Tuskan G."/>
            <person name="Grattapaglia D."/>
            <person name="Rokhsar D.S."/>
        </authorList>
    </citation>
    <scope>NUCLEOTIDE SEQUENCE</scope>
    <source>
        <tissue evidence="5">Leaf extractions</tissue>
    </source>
</reference>
<name>A0A059D8X4_EUCGR</name>
<evidence type="ECO:0000259" key="4">
    <source>
        <dbReference type="Pfam" id="PF25055"/>
    </source>
</evidence>
<evidence type="ECO:0000313" key="5">
    <source>
        <dbReference type="EMBL" id="KCW86675.1"/>
    </source>
</evidence>
<dbReference type="Pfam" id="PF00514">
    <property type="entry name" value="Arm"/>
    <property type="match status" value="1"/>
</dbReference>
<dbReference type="PANTHER" id="PTHR46168">
    <property type="entry name" value="ARMADILLO REPEAT ONLY 4"/>
    <property type="match status" value="1"/>
</dbReference>
<dbReference type="Gene3D" id="1.25.10.10">
    <property type="entry name" value="Leucine-rich Repeat Variant"/>
    <property type="match status" value="2"/>
</dbReference>
<keyword evidence="1" id="KW-0677">Repeat</keyword>
<dbReference type="InterPro" id="IPR016024">
    <property type="entry name" value="ARM-type_fold"/>
</dbReference>